<evidence type="ECO:0000259" key="4">
    <source>
        <dbReference type="Pfam" id="PF13377"/>
    </source>
</evidence>
<dbReference type="InterPro" id="IPR028082">
    <property type="entry name" value="Peripla_BP_I"/>
</dbReference>
<evidence type="ECO:0000313" key="5">
    <source>
        <dbReference type="EMBL" id="SDS67658.1"/>
    </source>
</evidence>
<gene>
    <name evidence="5" type="ORF">SAMN04489717_3478</name>
</gene>
<dbReference type="EMBL" id="LT629732">
    <property type="protein sequence ID" value="SDS67658.1"/>
    <property type="molecule type" value="Genomic_DNA"/>
</dbReference>
<sequence>MATHDARSIVVGVNGSESALNAAAWAATEAALHDVPLRIVYGFAESVLRVRPGCGERGPKAGYARSARSLSMGRTGAIGVIVPDIVNPFFPPVIKAIQARAATKDVSVLLADTDEHVADELERARALVRQVDGLVLVSPRTPEKDLPAILQLVPAVFVNRRVTGAPSVVVENSEGINQAVQHLHALGHRRICYLSGPRQSWSNEQRRTSMTNACARQGVELAEFGPFEPQMQAGVRAADLLRASGCTAVIAYDDVIALGVMARLAEHHLHVGGDISVLGIDDSPMSGVAYPTLTSIHVPGSQAGGIAVDLLLRHLDAKELDPSPVVEL</sequence>
<dbReference type="RefSeq" id="WP_092654689.1">
    <property type="nucleotide sequence ID" value="NZ_LT629732.1"/>
</dbReference>
<keyword evidence="6" id="KW-1185">Reference proteome</keyword>
<dbReference type="Pfam" id="PF13377">
    <property type="entry name" value="Peripla_BP_3"/>
    <property type="match status" value="1"/>
</dbReference>
<keyword evidence="3" id="KW-0804">Transcription</keyword>
<dbReference type="Gene3D" id="3.40.50.620">
    <property type="entry name" value="HUPs"/>
    <property type="match status" value="1"/>
</dbReference>
<dbReference type="GO" id="GO:0003700">
    <property type="term" value="F:DNA-binding transcription factor activity"/>
    <property type="evidence" value="ECO:0007669"/>
    <property type="project" value="TreeGrafter"/>
</dbReference>
<proteinExistence type="predicted"/>
<dbReference type="InterPro" id="IPR014729">
    <property type="entry name" value="Rossmann-like_a/b/a_fold"/>
</dbReference>
<dbReference type="SUPFAM" id="SSF53822">
    <property type="entry name" value="Periplasmic binding protein-like I"/>
    <property type="match status" value="1"/>
</dbReference>
<evidence type="ECO:0000256" key="2">
    <source>
        <dbReference type="ARBA" id="ARBA00023125"/>
    </source>
</evidence>
<dbReference type="CDD" id="cd06267">
    <property type="entry name" value="PBP1_LacI_sugar_binding-like"/>
    <property type="match status" value="1"/>
</dbReference>
<organism evidence="5 6">
    <name type="scientific">Actinopolymorpha singaporensis</name>
    <dbReference type="NCBI Taxonomy" id="117157"/>
    <lineage>
        <taxon>Bacteria</taxon>
        <taxon>Bacillati</taxon>
        <taxon>Actinomycetota</taxon>
        <taxon>Actinomycetes</taxon>
        <taxon>Propionibacteriales</taxon>
        <taxon>Actinopolymorphaceae</taxon>
        <taxon>Actinopolymorpha</taxon>
    </lineage>
</organism>
<evidence type="ECO:0000256" key="1">
    <source>
        <dbReference type="ARBA" id="ARBA00023015"/>
    </source>
</evidence>
<name>A0A1H1U593_9ACTN</name>
<dbReference type="AlphaFoldDB" id="A0A1H1U593"/>
<dbReference type="OrthoDB" id="3258243at2"/>
<evidence type="ECO:0000256" key="3">
    <source>
        <dbReference type="ARBA" id="ARBA00023163"/>
    </source>
</evidence>
<dbReference type="PANTHER" id="PTHR30146:SF109">
    <property type="entry name" value="HTH-TYPE TRANSCRIPTIONAL REGULATOR GALS"/>
    <property type="match status" value="1"/>
</dbReference>
<keyword evidence="1" id="KW-0805">Transcription regulation</keyword>
<accession>A0A1H1U593</accession>
<protein>
    <submittedName>
        <fullName evidence="5">LacI family transcriptional regulator</fullName>
    </submittedName>
</protein>
<dbReference type="GO" id="GO:0000976">
    <property type="term" value="F:transcription cis-regulatory region binding"/>
    <property type="evidence" value="ECO:0007669"/>
    <property type="project" value="TreeGrafter"/>
</dbReference>
<dbReference type="Proteomes" id="UP000198983">
    <property type="component" value="Chromosome I"/>
</dbReference>
<dbReference type="PANTHER" id="PTHR30146">
    <property type="entry name" value="LACI-RELATED TRANSCRIPTIONAL REPRESSOR"/>
    <property type="match status" value="1"/>
</dbReference>
<dbReference type="InterPro" id="IPR046335">
    <property type="entry name" value="LacI/GalR-like_sensor"/>
</dbReference>
<reference evidence="5 6" key="1">
    <citation type="submission" date="2016-10" db="EMBL/GenBank/DDBJ databases">
        <authorList>
            <person name="de Groot N.N."/>
        </authorList>
    </citation>
    <scope>NUCLEOTIDE SEQUENCE [LARGE SCALE GENOMIC DNA]</scope>
    <source>
        <strain evidence="5 6">DSM 22024</strain>
    </source>
</reference>
<keyword evidence="2" id="KW-0238">DNA-binding</keyword>
<evidence type="ECO:0000313" key="6">
    <source>
        <dbReference type="Proteomes" id="UP000198983"/>
    </source>
</evidence>
<dbReference type="Gene3D" id="3.40.50.2300">
    <property type="match status" value="2"/>
</dbReference>
<feature type="domain" description="Transcriptional regulator LacI/GalR-like sensor" evidence="4">
    <location>
        <begin position="180"/>
        <end position="326"/>
    </location>
</feature>
<dbReference type="STRING" id="117157.SAMN04489717_3478"/>